<proteinExistence type="predicted"/>
<dbReference type="PANTHER" id="PTHR43481:SF4">
    <property type="entry name" value="GLYCEROL-1-PHOSPHATE PHOSPHOHYDROLASE 1-RELATED"/>
    <property type="match status" value="1"/>
</dbReference>
<evidence type="ECO:0000313" key="2">
    <source>
        <dbReference type="Proteomes" id="UP000018872"/>
    </source>
</evidence>
<dbReference type="SFLD" id="SFLDG01129">
    <property type="entry name" value="C1.5:_HAD__Beta-PGM__Phosphata"/>
    <property type="match status" value="1"/>
</dbReference>
<dbReference type="Proteomes" id="UP000018872">
    <property type="component" value="Unassembled WGS sequence"/>
</dbReference>
<dbReference type="NCBIfam" id="TIGR01509">
    <property type="entry name" value="HAD-SF-IA-v3"/>
    <property type="match status" value="1"/>
</dbReference>
<dbReference type="InterPro" id="IPR051806">
    <property type="entry name" value="HAD-like_SPP"/>
</dbReference>
<gene>
    <name evidence="1" type="ORF">T229_06740</name>
</gene>
<dbReference type="Pfam" id="PF00702">
    <property type="entry name" value="Hydrolase"/>
    <property type="match status" value="1"/>
</dbReference>
<dbReference type="InterPro" id="IPR006439">
    <property type="entry name" value="HAD-SF_hydro_IA"/>
</dbReference>
<organism evidence="1 2">
    <name type="scientific">Tannerella sp. oral taxon BU063 isolate Cell 5</name>
    <dbReference type="NCBI Taxonomy" id="1410950"/>
    <lineage>
        <taxon>Bacteria</taxon>
        <taxon>Pseudomonadati</taxon>
        <taxon>Bacteroidota</taxon>
        <taxon>Bacteroidia</taxon>
        <taxon>Bacteroidales</taxon>
        <taxon>Tannerellaceae</taxon>
        <taxon>Tannerella</taxon>
    </lineage>
</organism>
<dbReference type="SFLD" id="SFLDG01135">
    <property type="entry name" value="C1.5.6:_HAD__Beta-PGM__Phospha"/>
    <property type="match status" value="1"/>
</dbReference>
<comment type="caution">
    <text evidence="1">The sequence shown here is derived from an EMBL/GenBank/DDBJ whole genome shotgun (WGS) entry which is preliminary data.</text>
</comment>
<dbReference type="Gene3D" id="3.40.50.1000">
    <property type="entry name" value="HAD superfamily/HAD-like"/>
    <property type="match status" value="1"/>
</dbReference>
<dbReference type="SFLD" id="SFLDS00003">
    <property type="entry name" value="Haloacid_Dehalogenase"/>
    <property type="match status" value="1"/>
</dbReference>
<dbReference type="EMBL" id="AYYC01000603">
    <property type="protein sequence ID" value="ETK04842.1"/>
    <property type="molecule type" value="Genomic_DNA"/>
</dbReference>
<name>W2CEE4_9BACT</name>
<dbReference type="PATRIC" id="fig|1410950.3.peg.882"/>
<sequence>MAALFDLDGVVFDTERQYTVYWQQVGRRYHPTLTDFAQRIKGRTLVEIFQAYFDGQTEAQAEISRGLVDFESRMRYDYIPGVEAFLDELRRHGVPRAVVTSSNRAKMACVYRARPELTARFDAILVAEDLGRSKPHPDGYLRAAERLGVAPERCVVFEDSFTGLEAGRRAGGAVVGLATTNPAEAIADRCDRVIDDFRTFTVDDMVSLLQTINRR</sequence>
<dbReference type="InterPro" id="IPR036412">
    <property type="entry name" value="HAD-like_sf"/>
</dbReference>
<dbReference type="CDD" id="cd07505">
    <property type="entry name" value="HAD_BPGM-like"/>
    <property type="match status" value="1"/>
</dbReference>
<evidence type="ECO:0000313" key="1">
    <source>
        <dbReference type="EMBL" id="ETK04842.1"/>
    </source>
</evidence>
<dbReference type="GO" id="GO:0050308">
    <property type="term" value="F:sugar-phosphatase activity"/>
    <property type="evidence" value="ECO:0007669"/>
    <property type="project" value="TreeGrafter"/>
</dbReference>
<dbReference type="AlphaFoldDB" id="W2CEE4"/>
<dbReference type="SUPFAM" id="SSF56784">
    <property type="entry name" value="HAD-like"/>
    <property type="match status" value="1"/>
</dbReference>
<dbReference type="InterPro" id="IPR023214">
    <property type="entry name" value="HAD_sf"/>
</dbReference>
<dbReference type="Gene3D" id="1.10.150.240">
    <property type="entry name" value="Putative phosphatase, domain 2"/>
    <property type="match status" value="1"/>
</dbReference>
<dbReference type="NCBIfam" id="TIGR01549">
    <property type="entry name" value="HAD-SF-IA-v1"/>
    <property type="match status" value="1"/>
</dbReference>
<protein>
    <submittedName>
        <fullName evidence="1">Phosphatase</fullName>
    </submittedName>
</protein>
<dbReference type="PANTHER" id="PTHR43481">
    <property type="entry name" value="FRUCTOSE-1-PHOSPHATE PHOSPHATASE"/>
    <property type="match status" value="1"/>
</dbReference>
<reference evidence="1 2" key="1">
    <citation type="submission" date="2013-11" db="EMBL/GenBank/DDBJ databases">
        <title>Single cell genomics of uncultured Tannerella BU063 (oral taxon 286).</title>
        <authorList>
            <person name="Beall C.J."/>
            <person name="Campbell A.G."/>
            <person name="Griffen A.L."/>
            <person name="Podar M."/>
            <person name="Leys E.J."/>
        </authorList>
    </citation>
    <scope>NUCLEOTIDE SEQUENCE [LARGE SCALE GENOMIC DNA]</scope>
    <source>
        <strain evidence="1">Cell 5</strain>
    </source>
</reference>
<accession>W2CEE4</accession>
<dbReference type="InterPro" id="IPR023198">
    <property type="entry name" value="PGP-like_dom2"/>
</dbReference>